<evidence type="ECO:0000313" key="5">
    <source>
        <dbReference type="EMBL" id="ACO62976.1"/>
    </source>
</evidence>
<dbReference type="InParanoid" id="C1E3Q1"/>
<organism evidence="5 6">
    <name type="scientific">Micromonas commoda (strain RCC299 / NOUM17 / CCMP2709)</name>
    <name type="common">Picoplanktonic green alga</name>
    <dbReference type="NCBI Taxonomy" id="296587"/>
    <lineage>
        <taxon>Eukaryota</taxon>
        <taxon>Viridiplantae</taxon>
        <taxon>Chlorophyta</taxon>
        <taxon>Mamiellophyceae</taxon>
        <taxon>Mamiellales</taxon>
        <taxon>Mamiellaceae</taxon>
        <taxon>Micromonas</taxon>
    </lineage>
</organism>
<sequence length="139" mass="15975">MPRAPPAPKRQATLHDMGKVVSSRAFSYYNVSSEDVDRYKATLEDADTTKEEFLTALRHLSSMLMTRDLLTSSMIGKVVSRLRRKHPDEEVRKLAGAMVDKWKLEVIRQVDVDRRVERRSRGDVRTFIEAGRGGSGWRR</sequence>
<evidence type="ECO:0000256" key="2">
    <source>
        <dbReference type="ARBA" id="ARBA00023242"/>
    </source>
</evidence>
<dbReference type="Proteomes" id="UP000002009">
    <property type="component" value="Chromosome 4"/>
</dbReference>
<protein>
    <recommendedName>
        <fullName evidence="4">TFIIS N-terminal domain-containing protein</fullName>
    </recommendedName>
</protein>
<dbReference type="KEGG" id="mis:MICPUN_57764"/>
<dbReference type="Gene3D" id="1.20.930.10">
    <property type="entry name" value="Conserved domain common to transcription factors TFIIS, elongin A, CRSP70"/>
    <property type="match status" value="1"/>
</dbReference>
<dbReference type="InterPro" id="IPR035441">
    <property type="entry name" value="TFIIS/LEDGF_dom_sf"/>
</dbReference>
<dbReference type="GeneID" id="8242619"/>
<dbReference type="InterPro" id="IPR003617">
    <property type="entry name" value="TFIIS/CRSP70_N_sub"/>
</dbReference>
<dbReference type="OMA" id="RQLASMM"/>
<accession>C1E3Q1</accession>
<dbReference type="OrthoDB" id="513820at2759"/>
<dbReference type="Pfam" id="PF08711">
    <property type="entry name" value="Med26"/>
    <property type="match status" value="1"/>
</dbReference>
<dbReference type="PROSITE" id="PS51319">
    <property type="entry name" value="TFIIS_N"/>
    <property type="match status" value="1"/>
</dbReference>
<dbReference type="RefSeq" id="XP_002501718.1">
    <property type="nucleotide sequence ID" value="XM_002501672.1"/>
</dbReference>
<reference evidence="5 6" key="1">
    <citation type="journal article" date="2009" name="Science">
        <title>Green evolution and dynamic adaptations revealed by genomes of the marine picoeukaryotes Micromonas.</title>
        <authorList>
            <person name="Worden A.Z."/>
            <person name="Lee J.H."/>
            <person name="Mock T."/>
            <person name="Rouze P."/>
            <person name="Simmons M.P."/>
            <person name="Aerts A.L."/>
            <person name="Allen A.E."/>
            <person name="Cuvelier M.L."/>
            <person name="Derelle E."/>
            <person name="Everett M.V."/>
            <person name="Foulon E."/>
            <person name="Grimwood J."/>
            <person name="Gundlach H."/>
            <person name="Henrissat B."/>
            <person name="Napoli C."/>
            <person name="McDonald S.M."/>
            <person name="Parker M.S."/>
            <person name="Rombauts S."/>
            <person name="Salamov A."/>
            <person name="Von Dassow P."/>
            <person name="Badger J.H."/>
            <person name="Coutinho P.M."/>
            <person name="Demir E."/>
            <person name="Dubchak I."/>
            <person name="Gentemann C."/>
            <person name="Eikrem W."/>
            <person name="Gready J.E."/>
            <person name="John U."/>
            <person name="Lanier W."/>
            <person name="Lindquist E.A."/>
            <person name="Lucas S."/>
            <person name="Mayer K.F."/>
            <person name="Moreau H."/>
            <person name="Not F."/>
            <person name="Otillar R."/>
            <person name="Panaud O."/>
            <person name="Pangilinan J."/>
            <person name="Paulsen I."/>
            <person name="Piegu B."/>
            <person name="Poliakov A."/>
            <person name="Robbens S."/>
            <person name="Schmutz J."/>
            <person name="Toulza E."/>
            <person name="Wyss T."/>
            <person name="Zelensky A."/>
            <person name="Zhou K."/>
            <person name="Armbrust E.V."/>
            <person name="Bhattacharya D."/>
            <person name="Goodenough U.W."/>
            <person name="Van de Peer Y."/>
            <person name="Grigoriev I.V."/>
        </authorList>
    </citation>
    <scope>NUCLEOTIDE SEQUENCE [LARGE SCALE GENOMIC DNA]</scope>
    <source>
        <strain evidence="6">RCC299 / NOUM17</strain>
    </source>
</reference>
<name>C1E3Q1_MICCC</name>
<dbReference type="SUPFAM" id="SSF47676">
    <property type="entry name" value="Conserved domain common to transcription factors TFIIS, elongin A, CRSP70"/>
    <property type="match status" value="1"/>
</dbReference>
<keyword evidence="2 3" id="KW-0539">Nucleus</keyword>
<proteinExistence type="predicted"/>
<keyword evidence="6" id="KW-1185">Reference proteome</keyword>
<dbReference type="STRING" id="296587.C1E3Q1"/>
<dbReference type="GO" id="GO:0005634">
    <property type="term" value="C:nucleus"/>
    <property type="evidence" value="ECO:0007669"/>
    <property type="project" value="UniProtKB-SubCell"/>
</dbReference>
<evidence type="ECO:0000256" key="1">
    <source>
        <dbReference type="ARBA" id="ARBA00004123"/>
    </source>
</evidence>
<evidence type="ECO:0000259" key="4">
    <source>
        <dbReference type="PROSITE" id="PS51319"/>
    </source>
</evidence>
<gene>
    <name evidence="5" type="ORF">MICPUN_57764</name>
</gene>
<evidence type="ECO:0000256" key="3">
    <source>
        <dbReference type="PROSITE-ProRule" id="PRU00649"/>
    </source>
</evidence>
<dbReference type="PANTHER" id="PTHR46554">
    <property type="entry name" value="MEDIATOR OF RNA POLYMERASE II TRANSCRIPTION SUBUNIT 26A-RELATED"/>
    <property type="match status" value="1"/>
</dbReference>
<dbReference type="EMBL" id="CP001325">
    <property type="protein sequence ID" value="ACO62976.1"/>
    <property type="molecule type" value="Genomic_DNA"/>
</dbReference>
<dbReference type="CDD" id="cd00183">
    <property type="entry name" value="TFIIS_I"/>
    <property type="match status" value="1"/>
</dbReference>
<dbReference type="PANTHER" id="PTHR46554:SF2">
    <property type="entry name" value="TFIIS N-TERMINAL DOMAIN-CONTAINING PROTEIN"/>
    <property type="match status" value="1"/>
</dbReference>
<feature type="domain" description="TFIIS N-terminal" evidence="4">
    <location>
        <begin position="34"/>
        <end position="109"/>
    </location>
</feature>
<evidence type="ECO:0000313" key="6">
    <source>
        <dbReference type="Proteomes" id="UP000002009"/>
    </source>
</evidence>
<comment type="subcellular location">
    <subcellularLocation>
        <location evidence="1 3">Nucleus</location>
    </subcellularLocation>
</comment>
<dbReference type="InterPro" id="IPR017923">
    <property type="entry name" value="TFIIS_N"/>
</dbReference>
<dbReference type="AlphaFoldDB" id="C1E3Q1"/>
<dbReference type="SMART" id="SM00509">
    <property type="entry name" value="TFS2N"/>
    <property type="match status" value="1"/>
</dbReference>